<protein>
    <submittedName>
        <fullName evidence="1">Uncharacterized protein</fullName>
    </submittedName>
</protein>
<reference evidence="1" key="2">
    <citation type="journal article" date="2015" name="Fish Shellfish Immunol.">
        <title>Early steps in the European eel (Anguilla anguilla)-Vibrio vulnificus interaction in the gills: Role of the RtxA13 toxin.</title>
        <authorList>
            <person name="Callol A."/>
            <person name="Pajuelo D."/>
            <person name="Ebbesson L."/>
            <person name="Teles M."/>
            <person name="MacKenzie S."/>
            <person name="Amaro C."/>
        </authorList>
    </citation>
    <scope>NUCLEOTIDE SEQUENCE</scope>
</reference>
<name>A0A0E9QEC5_ANGAN</name>
<dbReference type="AlphaFoldDB" id="A0A0E9QEC5"/>
<dbReference type="EMBL" id="GBXM01093892">
    <property type="protein sequence ID" value="JAH14685.1"/>
    <property type="molecule type" value="Transcribed_RNA"/>
</dbReference>
<evidence type="ECO:0000313" key="1">
    <source>
        <dbReference type="EMBL" id="JAH14685.1"/>
    </source>
</evidence>
<organism evidence="1">
    <name type="scientific">Anguilla anguilla</name>
    <name type="common">European freshwater eel</name>
    <name type="synonym">Muraena anguilla</name>
    <dbReference type="NCBI Taxonomy" id="7936"/>
    <lineage>
        <taxon>Eukaryota</taxon>
        <taxon>Metazoa</taxon>
        <taxon>Chordata</taxon>
        <taxon>Craniata</taxon>
        <taxon>Vertebrata</taxon>
        <taxon>Euteleostomi</taxon>
        <taxon>Actinopterygii</taxon>
        <taxon>Neopterygii</taxon>
        <taxon>Teleostei</taxon>
        <taxon>Anguilliformes</taxon>
        <taxon>Anguillidae</taxon>
        <taxon>Anguilla</taxon>
    </lineage>
</organism>
<accession>A0A0E9QEC5</accession>
<sequence>MVLVSIFFNGSFMTDYDMMRRHGLLPFKLSLFQSRQADS</sequence>
<reference evidence="1" key="1">
    <citation type="submission" date="2014-11" db="EMBL/GenBank/DDBJ databases">
        <authorList>
            <person name="Amaro Gonzalez C."/>
        </authorList>
    </citation>
    <scope>NUCLEOTIDE SEQUENCE</scope>
</reference>
<proteinExistence type="predicted"/>